<dbReference type="PROSITE" id="PS51175">
    <property type="entry name" value="CBM6"/>
    <property type="match status" value="1"/>
</dbReference>
<dbReference type="PANTHER" id="PTHR43772">
    <property type="entry name" value="ENDO-1,4-BETA-XYLANASE"/>
    <property type="match status" value="1"/>
</dbReference>
<evidence type="ECO:0000256" key="5">
    <source>
        <dbReference type="ARBA" id="ARBA00023295"/>
    </source>
</evidence>
<keyword evidence="4" id="KW-0119">Carbohydrate metabolism</keyword>
<dbReference type="SUPFAM" id="SSF49785">
    <property type="entry name" value="Galactose-binding domain-like"/>
    <property type="match status" value="1"/>
</dbReference>
<dbReference type="CDD" id="cd18618">
    <property type="entry name" value="GH43_Xsa43E-like"/>
    <property type="match status" value="1"/>
</dbReference>
<evidence type="ECO:0000313" key="11">
    <source>
        <dbReference type="Proteomes" id="UP001302126"/>
    </source>
</evidence>
<dbReference type="GO" id="GO:0030246">
    <property type="term" value="F:carbohydrate binding"/>
    <property type="evidence" value="ECO:0007669"/>
    <property type="project" value="InterPro"/>
</dbReference>
<evidence type="ECO:0000256" key="7">
    <source>
        <dbReference type="PIRSR" id="PIRSR606710-2"/>
    </source>
</evidence>
<dbReference type="CDD" id="cd04084">
    <property type="entry name" value="CBM6_xylanase-like"/>
    <property type="match status" value="1"/>
</dbReference>
<comment type="similarity">
    <text evidence="1 8">Belongs to the glycosyl hydrolase 43 family.</text>
</comment>
<comment type="caution">
    <text evidence="10">The sequence shown here is derived from an EMBL/GenBank/DDBJ whole genome shotgun (WGS) entry which is preliminary data.</text>
</comment>
<dbReference type="GO" id="GO:0005975">
    <property type="term" value="P:carbohydrate metabolic process"/>
    <property type="evidence" value="ECO:0007669"/>
    <property type="project" value="InterPro"/>
</dbReference>
<evidence type="ECO:0000313" key="10">
    <source>
        <dbReference type="EMBL" id="KAK4186520.1"/>
    </source>
</evidence>
<proteinExistence type="inferred from homology"/>
<evidence type="ECO:0000256" key="2">
    <source>
        <dbReference type="ARBA" id="ARBA00022729"/>
    </source>
</evidence>
<dbReference type="Pfam" id="PF03422">
    <property type="entry name" value="CBM_6"/>
    <property type="match status" value="1"/>
</dbReference>
<keyword evidence="11" id="KW-1185">Reference proteome</keyword>
<dbReference type="SUPFAM" id="SSF75005">
    <property type="entry name" value="Arabinanase/levansucrase/invertase"/>
    <property type="match status" value="1"/>
</dbReference>
<evidence type="ECO:0000256" key="4">
    <source>
        <dbReference type="ARBA" id="ARBA00023277"/>
    </source>
</evidence>
<gene>
    <name evidence="10" type="ORF">QBC35DRAFT_464669</name>
</gene>
<keyword evidence="2" id="KW-0732">Signal</keyword>
<dbReference type="InterPro" id="IPR005084">
    <property type="entry name" value="CBM6"/>
</dbReference>
<feature type="site" description="Important for catalytic activity, responsible for pKa modulation of the active site Glu and correct orientation of both the proton donor and substrate" evidence="7">
    <location>
        <position position="154"/>
    </location>
</feature>
<dbReference type="InterPro" id="IPR006584">
    <property type="entry name" value="Cellulose-bd_IV"/>
</dbReference>
<dbReference type="InterPro" id="IPR006710">
    <property type="entry name" value="Glyco_hydro_43"/>
</dbReference>
<feature type="active site" description="Proton acceptor" evidence="6">
    <location>
        <position position="41"/>
    </location>
</feature>
<evidence type="ECO:0000256" key="1">
    <source>
        <dbReference type="ARBA" id="ARBA00009865"/>
    </source>
</evidence>
<evidence type="ECO:0000256" key="8">
    <source>
        <dbReference type="RuleBase" id="RU361187"/>
    </source>
</evidence>
<evidence type="ECO:0000256" key="3">
    <source>
        <dbReference type="ARBA" id="ARBA00022801"/>
    </source>
</evidence>
<dbReference type="SMART" id="SM00606">
    <property type="entry name" value="CBD_IV"/>
    <property type="match status" value="1"/>
</dbReference>
<protein>
    <submittedName>
        <fullName evidence="10">Glycosyl hydrolase</fullName>
    </submittedName>
</protein>
<dbReference type="Proteomes" id="UP001302126">
    <property type="component" value="Unassembled WGS sequence"/>
</dbReference>
<feature type="active site" description="Proton donor" evidence="6">
    <location>
        <position position="202"/>
    </location>
</feature>
<dbReference type="Pfam" id="PF04616">
    <property type="entry name" value="Glyco_hydro_43"/>
    <property type="match status" value="1"/>
</dbReference>
<dbReference type="InterPro" id="IPR052176">
    <property type="entry name" value="Glycosyl_Hydrlase_43_Enz"/>
</dbReference>
<dbReference type="InterPro" id="IPR008979">
    <property type="entry name" value="Galactose-bd-like_sf"/>
</dbReference>
<dbReference type="InterPro" id="IPR023296">
    <property type="entry name" value="Glyco_hydro_beta-prop_sf"/>
</dbReference>
<keyword evidence="3 8" id="KW-0378">Hydrolase</keyword>
<reference evidence="10" key="2">
    <citation type="submission" date="2023-05" db="EMBL/GenBank/DDBJ databases">
        <authorList>
            <consortium name="Lawrence Berkeley National Laboratory"/>
            <person name="Steindorff A."/>
            <person name="Hensen N."/>
            <person name="Bonometti L."/>
            <person name="Westerberg I."/>
            <person name="Brannstrom I.O."/>
            <person name="Guillou S."/>
            <person name="Cros-Aarteil S."/>
            <person name="Calhoun S."/>
            <person name="Haridas S."/>
            <person name="Kuo A."/>
            <person name="Mondo S."/>
            <person name="Pangilinan J."/>
            <person name="Riley R."/>
            <person name="Labutti K."/>
            <person name="Andreopoulos B."/>
            <person name="Lipzen A."/>
            <person name="Chen C."/>
            <person name="Yanf M."/>
            <person name="Daum C."/>
            <person name="Ng V."/>
            <person name="Clum A."/>
            <person name="Ohm R."/>
            <person name="Martin F."/>
            <person name="Silar P."/>
            <person name="Natvig D."/>
            <person name="Lalanne C."/>
            <person name="Gautier V."/>
            <person name="Ament-Velasquez S.L."/>
            <person name="Kruys A."/>
            <person name="Hutchinson M.I."/>
            <person name="Powell A.J."/>
            <person name="Barry K."/>
            <person name="Miller A.N."/>
            <person name="Grigoriev I.V."/>
            <person name="Debuchy R."/>
            <person name="Gladieux P."/>
            <person name="Thoren M.H."/>
            <person name="Johannesson H."/>
        </authorList>
    </citation>
    <scope>NUCLEOTIDE SEQUENCE</scope>
    <source>
        <strain evidence="10">PSN309</strain>
    </source>
</reference>
<name>A0AAN7AI39_9PEZI</name>
<feature type="domain" description="CBM6" evidence="9">
    <location>
        <begin position="319"/>
        <end position="445"/>
    </location>
</feature>
<organism evidence="10 11">
    <name type="scientific">Podospora australis</name>
    <dbReference type="NCBI Taxonomy" id="1536484"/>
    <lineage>
        <taxon>Eukaryota</taxon>
        <taxon>Fungi</taxon>
        <taxon>Dikarya</taxon>
        <taxon>Ascomycota</taxon>
        <taxon>Pezizomycotina</taxon>
        <taxon>Sordariomycetes</taxon>
        <taxon>Sordariomycetidae</taxon>
        <taxon>Sordariales</taxon>
        <taxon>Podosporaceae</taxon>
        <taxon>Podospora</taxon>
    </lineage>
</organism>
<dbReference type="PANTHER" id="PTHR43772:SF2">
    <property type="entry name" value="PUTATIVE (AFU_ORTHOLOGUE AFUA_2G04480)-RELATED"/>
    <property type="match status" value="1"/>
</dbReference>
<evidence type="ECO:0000256" key="6">
    <source>
        <dbReference type="PIRSR" id="PIRSR606710-1"/>
    </source>
</evidence>
<evidence type="ECO:0000259" key="9">
    <source>
        <dbReference type="PROSITE" id="PS51175"/>
    </source>
</evidence>
<accession>A0AAN7AI39</accession>
<keyword evidence="5 8" id="KW-0326">Glycosidase</keyword>
<dbReference type="AlphaFoldDB" id="A0AAN7AI39"/>
<dbReference type="Gene3D" id="2.60.120.260">
    <property type="entry name" value="Galactose-binding domain-like"/>
    <property type="match status" value="1"/>
</dbReference>
<dbReference type="Gene3D" id="2.115.10.20">
    <property type="entry name" value="Glycosyl hydrolase domain, family 43"/>
    <property type="match status" value="1"/>
</dbReference>
<sequence>MFSLTKPIMLKGIAIAGVLLGSIINTALADNPIIQTLYSTDPAPFVYNNTVYLFTGHDETGARNYDMRDWRLYSSTDMVNWRDHGVILSLKNFSWAKADAWAAQVIERDGKFYYYVTVTKSSGGYAIGVAVSDKVTGPYKDALGKQLLSNNGIDPTVWIDDSDGQAYMYWGHNGPAYYVKLNRDMISYSGSIVGTTVQNFIEGPWLHKRNGTWYLTYAGSGGSNEDIKYATSTQPTGPWTYRGQVMAPQGRSFTNHAGIVDYKGSSYFFYHNGALPNGGTYARSVCVEKFSYNPDGTIPKLTMTDAGAPQIGTLDPYSQPVEAETMAFSSGLITAAKIDGTGGGIYVTSISQNDYIKVKGVDFGTAPGAASVDLRVAAAASGGKIELRVGSQSGTVIATCAVDATGGAQTWKTVSCPVSGGATGKQDLFFKFQGSNYNFDWWQFKRAVA</sequence>
<reference evidence="10" key="1">
    <citation type="journal article" date="2023" name="Mol. Phylogenet. Evol.">
        <title>Genome-scale phylogeny and comparative genomics of the fungal order Sordariales.</title>
        <authorList>
            <person name="Hensen N."/>
            <person name="Bonometti L."/>
            <person name="Westerberg I."/>
            <person name="Brannstrom I.O."/>
            <person name="Guillou S."/>
            <person name="Cros-Aarteil S."/>
            <person name="Calhoun S."/>
            <person name="Haridas S."/>
            <person name="Kuo A."/>
            <person name="Mondo S."/>
            <person name="Pangilinan J."/>
            <person name="Riley R."/>
            <person name="LaButti K."/>
            <person name="Andreopoulos B."/>
            <person name="Lipzen A."/>
            <person name="Chen C."/>
            <person name="Yan M."/>
            <person name="Daum C."/>
            <person name="Ng V."/>
            <person name="Clum A."/>
            <person name="Steindorff A."/>
            <person name="Ohm R.A."/>
            <person name="Martin F."/>
            <person name="Silar P."/>
            <person name="Natvig D.O."/>
            <person name="Lalanne C."/>
            <person name="Gautier V."/>
            <person name="Ament-Velasquez S.L."/>
            <person name="Kruys A."/>
            <person name="Hutchinson M.I."/>
            <person name="Powell A.J."/>
            <person name="Barry K."/>
            <person name="Miller A.N."/>
            <person name="Grigoriev I.V."/>
            <person name="Debuchy R."/>
            <person name="Gladieux P."/>
            <person name="Hiltunen Thoren M."/>
            <person name="Johannesson H."/>
        </authorList>
    </citation>
    <scope>NUCLEOTIDE SEQUENCE</scope>
    <source>
        <strain evidence="10">PSN309</strain>
    </source>
</reference>
<dbReference type="EMBL" id="MU864422">
    <property type="protein sequence ID" value="KAK4186520.1"/>
    <property type="molecule type" value="Genomic_DNA"/>
</dbReference>
<dbReference type="GO" id="GO:0004553">
    <property type="term" value="F:hydrolase activity, hydrolyzing O-glycosyl compounds"/>
    <property type="evidence" value="ECO:0007669"/>
    <property type="project" value="InterPro"/>
</dbReference>